<accession>A0A4Q9PMW5</accession>
<dbReference type="EMBL" id="ML145166">
    <property type="protein sequence ID" value="TBU55601.1"/>
    <property type="molecule type" value="Genomic_DNA"/>
</dbReference>
<protein>
    <submittedName>
        <fullName evidence="1">Uncharacterized protein</fullName>
    </submittedName>
</protein>
<organism evidence="1 2">
    <name type="scientific">Dichomitus squalens</name>
    <dbReference type="NCBI Taxonomy" id="114155"/>
    <lineage>
        <taxon>Eukaryota</taxon>
        <taxon>Fungi</taxon>
        <taxon>Dikarya</taxon>
        <taxon>Basidiomycota</taxon>
        <taxon>Agaricomycotina</taxon>
        <taxon>Agaricomycetes</taxon>
        <taxon>Polyporales</taxon>
        <taxon>Polyporaceae</taxon>
        <taxon>Dichomitus</taxon>
    </lineage>
</organism>
<dbReference type="STRING" id="114155.A0A4Q9PMW5"/>
<dbReference type="Proteomes" id="UP000292082">
    <property type="component" value="Unassembled WGS sequence"/>
</dbReference>
<evidence type="ECO:0000313" key="1">
    <source>
        <dbReference type="EMBL" id="TBU55601.1"/>
    </source>
</evidence>
<sequence>MLTLREKLMEVDGRFADLGFRFYFVTQRPDGQLVREELVRGSKNNVLVETLRTGTLGLPTSIVSTYEVGEFGILILHPSILIMTKFKRWSMSYTSTRPQTMKKVASDLNDIRFMIDWLAEHGEQIRFVDYSGKTKLELLVMLRRYHDKYADDEEHIAVLCSIMSDDWDTMLALPAPELEESMAPP</sequence>
<proteinExistence type="predicted"/>
<keyword evidence="2" id="KW-1185">Reference proteome</keyword>
<evidence type="ECO:0000313" key="2">
    <source>
        <dbReference type="Proteomes" id="UP000292082"/>
    </source>
</evidence>
<reference evidence="1 2" key="1">
    <citation type="submission" date="2019-01" db="EMBL/GenBank/DDBJ databases">
        <title>Draft genome sequences of three monokaryotic isolates of the white-rot basidiomycete fungus Dichomitus squalens.</title>
        <authorList>
            <consortium name="DOE Joint Genome Institute"/>
            <person name="Lopez S.C."/>
            <person name="Andreopoulos B."/>
            <person name="Pangilinan J."/>
            <person name="Lipzen A."/>
            <person name="Riley R."/>
            <person name="Ahrendt S."/>
            <person name="Ng V."/>
            <person name="Barry K."/>
            <person name="Daum C."/>
            <person name="Grigoriev I.V."/>
            <person name="Hilden K.S."/>
            <person name="Makela M.R."/>
            <person name="de Vries R.P."/>
        </authorList>
    </citation>
    <scope>NUCLEOTIDE SEQUENCE [LARGE SCALE GENOMIC DNA]</scope>
    <source>
        <strain evidence="1 2">CBS 464.89</strain>
    </source>
</reference>
<gene>
    <name evidence="1" type="ORF">BD310DRAFT_680714</name>
</gene>
<name>A0A4Q9PMW5_9APHY</name>
<dbReference type="AlphaFoldDB" id="A0A4Q9PMW5"/>